<name>A0A1I4T6M6_9GAMM</name>
<dbReference type="InterPro" id="IPR010865">
    <property type="entry name" value="DUF1499"/>
</dbReference>
<organism evidence="2 3">
    <name type="scientific">Halopseudomonas yangmingensis</name>
    <dbReference type="NCBI Taxonomy" id="1720063"/>
    <lineage>
        <taxon>Bacteria</taxon>
        <taxon>Pseudomonadati</taxon>
        <taxon>Pseudomonadota</taxon>
        <taxon>Gammaproteobacteria</taxon>
        <taxon>Pseudomonadales</taxon>
        <taxon>Pseudomonadaceae</taxon>
        <taxon>Halopseudomonas</taxon>
    </lineage>
</organism>
<dbReference type="Pfam" id="PF07386">
    <property type="entry name" value="DUF1499"/>
    <property type="match status" value="1"/>
</dbReference>
<evidence type="ECO:0000256" key="1">
    <source>
        <dbReference type="SAM" id="MobiDB-lite"/>
    </source>
</evidence>
<reference evidence="3" key="1">
    <citation type="submission" date="2016-10" db="EMBL/GenBank/DDBJ databases">
        <authorList>
            <person name="Varghese N."/>
            <person name="Submissions S."/>
        </authorList>
    </citation>
    <scope>NUCLEOTIDE SEQUENCE [LARGE SCALE GENOMIC DNA]</scope>
    <source>
        <strain evidence="3">DSM 24213</strain>
    </source>
</reference>
<dbReference type="STRING" id="1720063.SAMN05216217_11326"/>
<sequence>MKILKLLLIAVILLILAFLARVYWQNAQVPDLGHSNGQLAPLGSKPNSVSTQTDQADKRVDPWPFKSDRETTLQAILAAVESYGGARIISQNGHYLRVLFTTPLMRYNDDAEFYLDEAAGLVHFRSASRAGTSDLGLNRARFEQLTALYQQQ</sequence>
<dbReference type="EMBL" id="FOUI01000013">
    <property type="protein sequence ID" value="SFM72253.1"/>
    <property type="molecule type" value="Genomic_DNA"/>
</dbReference>
<feature type="compositionally biased region" description="Polar residues" evidence="1">
    <location>
        <begin position="45"/>
        <end position="54"/>
    </location>
</feature>
<protein>
    <submittedName>
        <fullName evidence="2">Uncharacterized conserved protein, DUF1499 family</fullName>
    </submittedName>
</protein>
<evidence type="ECO:0000313" key="3">
    <source>
        <dbReference type="Proteomes" id="UP000243629"/>
    </source>
</evidence>
<dbReference type="PANTHER" id="PTHR34801">
    <property type="entry name" value="EXPRESSED PROTEIN"/>
    <property type="match status" value="1"/>
</dbReference>
<keyword evidence="3" id="KW-1185">Reference proteome</keyword>
<accession>A0A1I4T6M6</accession>
<evidence type="ECO:0000313" key="2">
    <source>
        <dbReference type="EMBL" id="SFM72253.1"/>
    </source>
</evidence>
<dbReference type="Proteomes" id="UP000243629">
    <property type="component" value="Unassembled WGS sequence"/>
</dbReference>
<dbReference type="AlphaFoldDB" id="A0A1I4T6M6"/>
<dbReference type="PIRSF" id="PIRSF026426">
    <property type="entry name" value="DUF1499"/>
    <property type="match status" value="1"/>
</dbReference>
<feature type="region of interest" description="Disordered" evidence="1">
    <location>
        <begin position="40"/>
        <end position="61"/>
    </location>
</feature>
<dbReference type="RefSeq" id="WP_218143599.1">
    <property type="nucleotide sequence ID" value="NZ_FOUI01000013.1"/>
</dbReference>
<dbReference type="PANTHER" id="PTHR34801:SF6">
    <property type="entry name" value="SLL1620 PROTEIN"/>
    <property type="match status" value="1"/>
</dbReference>
<gene>
    <name evidence="2" type="ORF">SAMN05216217_11326</name>
</gene>
<proteinExistence type="predicted"/>